<evidence type="ECO:0000313" key="2">
    <source>
        <dbReference type="EMBL" id="RVW86419.1"/>
    </source>
</evidence>
<proteinExistence type="predicted"/>
<dbReference type="Gene3D" id="1.10.600.10">
    <property type="entry name" value="Farnesyl Diphosphate Synthase"/>
    <property type="match status" value="1"/>
</dbReference>
<dbReference type="InterPro" id="IPR008949">
    <property type="entry name" value="Isoprenoid_synthase_dom_sf"/>
</dbReference>
<gene>
    <name evidence="2" type="ORF">CK203_035541</name>
    <name evidence="1" type="ORF">CK203_097438</name>
</gene>
<sequence length="103" mass="11286">MSQRRYLGSTLDQACMIVKTWKNIKGHCIAPSPLLQPIVNIITNIARVALWIYQYGAGLGIPDRETKAQILSLLIEPLLGAVAPCARARVTVELVKSNMADTL</sequence>
<evidence type="ECO:0000313" key="3">
    <source>
        <dbReference type="Proteomes" id="UP000288805"/>
    </source>
</evidence>
<dbReference type="SUPFAM" id="SSF48576">
    <property type="entry name" value="Terpenoid synthases"/>
    <property type="match status" value="1"/>
</dbReference>
<dbReference type="Proteomes" id="UP000288805">
    <property type="component" value="Unassembled WGS sequence"/>
</dbReference>
<dbReference type="AlphaFoldDB" id="A0A438HPP7"/>
<accession>A0A438HPP7</accession>
<organism evidence="2 3">
    <name type="scientific">Vitis vinifera</name>
    <name type="common">Grape</name>
    <dbReference type="NCBI Taxonomy" id="29760"/>
    <lineage>
        <taxon>Eukaryota</taxon>
        <taxon>Viridiplantae</taxon>
        <taxon>Streptophyta</taxon>
        <taxon>Embryophyta</taxon>
        <taxon>Tracheophyta</taxon>
        <taxon>Spermatophyta</taxon>
        <taxon>Magnoliopsida</taxon>
        <taxon>eudicotyledons</taxon>
        <taxon>Gunneridae</taxon>
        <taxon>Pentapetalae</taxon>
        <taxon>rosids</taxon>
        <taxon>Vitales</taxon>
        <taxon>Vitaceae</taxon>
        <taxon>Viteae</taxon>
        <taxon>Vitis</taxon>
    </lineage>
</organism>
<dbReference type="EMBL" id="QGNW01002621">
    <property type="protein sequence ID" value="RVW14346.1"/>
    <property type="molecule type" value="Genomic_DNA"/>
</dbReference>
<name>A0A438HPP7_VITVI</name>
<evidence type="ECO:0000313" key="1">
    <source>
        <dbReference type="EMBL" id="RVW14346.1"/>
    </source>
</evidence>
<reference evidence="2 3" key="1">
    <citation type="journal article" date="2018" name="PLoS Genet.">
        <title>Population sequencing reveals clonal diversity and ancestral inbreeding in the grapevine cultivar Chardonnay.</title>
        <authorList>
            <person name="Roach M.J."/>
            <person name="Johnson D.L."/>
            <person name="Bohlmann J."/>
            <person name="van Vuuren H.J."/>
            <person name="Jones S.J."/>
            <person name="Pretorius I.S."/>
            <person name="Schmidt S.A."/>
            <person name="Borneman A.R."/>
        </authorList>
    </citation>
    <scope>NUCLEOTIDE SEQUENCE [LARGE SCALE GENOMIC DNA]</scope>
    <source>
        <strain evidence="3">cv. Chardonnay</strain>
        <strain evidence="2">I10V1</strain>
        <tissue evidence="2">Leaf</tissue>
    </source>
</reference>
<dbReference type="EMBL" id="QGNW01000194">
    <property type="protein sequence ID" value="RVW86419.1"/>
    <property type="molecule type" value="Genomic_DNA"/>
</dbReference>
<comment type="caution">
    <text evidence="2">The sequence shown here is derived from an EMBL/GenBank/DDBJ whole genome shotgun (WGS) entry which is preliminary data.</text>
</comment>
<protein>
    <submittedName>
        <fullName evidence="2">Uncharacterized protein</fullName>
    </submittedName>
</protein>